<reference evidence="2 3" key="1">
    <citation type="journal article" date="2021" name="Elife">
        <title>Chloroplast acquisition without the gene transfer in kleptoplastic sea slugs, Plakobranchus ocellatus.</title>
        <authorList>
            <person name="Maeda T."/>
            <person name="Takahashi S."/>
            <person name="Yoshida T."/>
            <person name="Shimamura S."/>
            <person name="Takaki Y."/>
            <person name="Nagai Y."/>
            <person name="Toyoda A."/>
            <person name="Suzuki Y."/>
            <person name="Arimoto A."/>
            <person name="Ishii H."/>
            <person name="Satoh N."/>
            <person name="Nishiyama T."/>
            <person name="Hasebe M."/>
            <person name="Maruyama T."/>
            <person name="Minagawa J."/>
            <person name="Obokata J."/>
            <person name="Shigenobu S."/>
        </authorList>
    </citation>
    <scope>NUCLEOTIDE SEQUENCE [LARGE SCALE GENOMIC DNA]</scope>
</reference>
<evidence type="ECO:0000256" key="1">
    <source>
        <dbReference type="SAM" id="MobiDB-lite"/>
    </source>
</evidence>
<evidence type="ECO:0000313" key="3">
    <source>
        <dbReference type="Proteomes" id="UP000735302"/>
    </source>
</evidence>
<keyword evidence="3" id="KW-1185">Reference proteome</keyword>
<dbReference type="Proteomes" id="UP000735302">
    <property type="component" value="Unassembled WGS sequence"/>
</dbReference>
<proteinExistence type="predicted"/>
<gene>
    <name evidence="2" type="ORF">PoB_006296800</name>
</gene>
<feature type="region of interest" description="Disordered" evidence="1">
    <location>
        <begin position="44"/>
        <end position="100"/>
    </location>
</feature>
<comment type="caution">
    <text evidence="2">The sequence shown here is derived from an EMBL/GenBank/DDBJ whole genome shotgun (WGS) entry which is preliminary data.</text>
</comment>
<name>A0AAV4CX55_9GAST</name>
<dbReference type="AlphaFoldDB" id="A0AAV4CX55"/>
<sequence>MTFVTCTLIDNIDKPMEELLAQGLVPQLKNLQVICVVDAILLPARSPTGPKDGRHKIMELQHGLKQDKGVDDDKDGIDGDDDNDEDDEDDDDDDDEVIMK</sequence>
<organism evidence="2 3">
    <name type="scientific">Plakobranchus ocellatus</name>
    <dbReference type="NCBI Taxonomy" id="259542"/>
    <lineage>
        <taxon>Eukaryota</taxon>
        <taxon>Metazoa</taxon>
        <taxon>Spiralia</taxon>
        <taxon>Lophotrochozoa</taxon>
        <taxon>Mollusca</taxon>
        <taxon>Gastropoda</taxon>
        <taxon>Heterobranchia</taxon>
        <taxon>Euthyneura</taxon>
        <taxon>Panpulmonata</taxon>
        <taxon>Sacoglossa</taxon>
        <taxon>Placobranchoidea</taxon>
        <taxon>Plakobranchidae</taxon>
        <taxon>Plakobranchus</taxon>
    </lineage>
</organism>
<feature type="compositionally biased region" description="Basic and acidic residues" evidence="1">
    <location>
        <begin position="51"/>
        <end position="71"/>
    </location>
</feature>
<protein>
    <submittedName>
        <fullName evidence="2">Uncharacterized protein</fullName>
    </submittedName>
</protein>
<dbReference type="EMBL" id="BLXT01007071">
    <property type="protein sequence ID" value="GFO36463.1"/>
    <property type="molecule type" value="Genomic_DNA"/>
</dbReference>
<feature type="compositionally biased region" description="Acidic residues" evidence="1">
    <location>
        <begin position="72"/>
        <end position="100"/>
    </location>
</feature>
<evidence type="ECO:0000313" key="2">
    <source>
        <dbReference type="EMBL" id="GFO36463.1"/>
    </source>
</evidence>
<accession>A0AAV4CX55</accession>